<sequence length="171" mass="19897">MEHDNDLELDIEALKNQIKQDVAQPKLTPDQLHTALERYVDTLNNLNAQQFRKGLHDVMARNVYFKDPFNEVRGLADVEDVFAKLFADHPNAALRVHTHAGRGDTGYVEWRLFYTDTSGQPQHRNVISKLLFDENGKVRAQMDYWDSGEYYFRRLPLLGPLLDWLARRKSA</sequence>
<evidence type="ECO:0000313" key="2">
    <source>
        <dbReference type="EMBL" id="SIN71957.1"/>
    </source>
</evidence>
<accession>A0A1N6DML1</accession>
<evidence type="ECO:0000313" key="3">
    <source>
        <dbReference type="Proteomes" id="UP000198461"/>
    </source>
</evidence>
<dbReference type="InterPro" id="IPR037401">
    <property type="entry name" value="SnoaL-like"/>
</dbReference>
<protein>
    <submittedName>
        <fullName evidence="2">SnoaL-like domain-containing protein</fullName>
    </submittedName>
</protein>
<organism evidence="2 3">
    <name type="scientific">Sulfurivirga caldicuralii</name>
    <dbReference type="NCBI Taxonomy" id="364032"/>
    <lineage>
        <taxon>Bacteria</taxon>
        <taxon>Pseudomonadati</taxon>
        <taxon>Pseudomonadota</taxon>
        <taxon>Gammaproteobacteria</taxon>
        <taxon>Thiotrichales</taxon>
        <taxon>Piscirickettsiaceae</taxon>
        <taxon>Sulfurivirga</taxon>
    </lineage>
</organism>
<dbReference type="Proteomes" id="UP000198461">
    <property type="component" value="Unassembled WGS sequence"/>
</dbReference>
<dbReference type="RefSeq" id="WP_074200607.1">
    <property type="nucleotide sequence ID" value="NZ_FSRE01000001.1"/>
</dbReference>
<dbReference type="EMBL" id="FSRE01000001">
    <property type="protein sequence ID" value="SIN71957.1"/>
    <property type="molecule type" value="Genomic_DNA"/>
</dbReference>
<dbReference type="Gene3D" id="3.10.450.50">
    <property type="match status" value="1"/>
</dbReference>
<proteinExistence type="predicted"/>
<dbReference type="AlphaFoldDB" id="A0A1N6DML1"/>
<dbReference type="OrthoDB" id="1115105at2"/>
<feature type="domain" description="SnoaL-like" evidence="1">
    <location>
        <begin position="37"/>
        <end position="139"/>
    </location>
</feature>
<dbReference type="InterPro" id="IPR032710">
    <property type="entry name" value="NTF2-like_dom_sf"/>
</dbReference>
<evidence type="ECO:0000259" key="1">
    <source>
        <dbReference type="Pfam" id="PF12680"/>
    </source>
</evidence>
<dbReference type="Pfam" id="PF12680">
    <property type="entry name" value="SnoaL_2"/>
    <property type="match status" value="1"/>
</dbReference>
<dbReference type="STRING" id="364032.SAMN05443662_0278"/>
<name>A0A1N6DML1_9GAMM</name>
<reference evidence="2 3" key="1">
    <citation type="submission" date="2016-11" db="EMBL/GenBank/DDBJ databases">
        <authorList>
            <person name="Jaros S."/>
            <person name="Januszkiewicz K."/>
            <person name="Wedrychowicz H."/>
        </authorList>
    </citation>
    <scope>NUCLEOTIDE SEQUENCE [LARGE SCALE GENOMIC DNA]</scope>
    <source>
        <strain evidence="2 3">DSM 17737</strain>
    </source>
</reference>
<dbReference type="SUPFAM" id="SSF54427">
    <property type="entry name" value="NTF2-like"/>
    <property type="match status" value="1"/>
</dbReference>
<keyword evidence="3" id="KW-1185">Reference proteome</keyword>
<gene>
    <name evidence="2" type="ORF">SAMN05443662_0278</name>
</gene>